<feature type="repeat" description="TPR" evidence="1">
    <location>
        <begin position="144"/>
        <end position="177"/>
    </location>
</feature>
<keyword evidence="3" id="KW-1185">Reference proteome</keyword>
<evidence type="ECO:0000313" key="2">
    <source>
        <dbReference type="EMBL" id="ALT68620.1"/>
    </source>
</evidence>
<dbReference type="KEGG" id="mmil:sm9_0829"/>
<evidence type="ECO:0000256" key="1">
    <source>
        <dbReference type="PROSITE-ProRule" id="PRU00339"/>
    </source>
</evidence>
<dbReference type="EMBL" id="CP011266">
    <property type="protein sequence ID" value="ALT68620.1"/>
    <property type="molecule type" value="Genomic_DNA"/>
</dbReference>
<dbReference type="Gene3D" id="1.25.40.10">
    <property type="entry name" value="Tetratricopeptide repeat domain"/>
    <property type="match status" value="1"/>
</dbReference>
<dbReference type="AlphaFoldDB" id="A0A0U3CJB7"/>
<dbReference type="InterPro" id="IPR019734">
    <property type="entry name" value="TPR_rpt"/>
</dbReference>
<dbReference type="SMART" id="SM00028">
    <property type="entry name" value="TPR"/>
    <property type="match status" value="2"/>
</dbReference>
<protein>
    <submittedName>
        <fullName evidence="2">TPR repeat-containing protein</fullName>
    </submittedName>
</protein>
<name>A0A0U3CJB7_9EURY</name>
<dbReference type="OrthoDB" id="77591at2157"/>
<evidence type="ECO:0000313" key="3">
    <source>
        <dbReference type="Proteomes" id="UP000067738"/>
    </source>
</evidence>
<organism evidence="2 3">
    <name type="scientific">Methanobrevibacter millerae</name>
    <dbReference type="NCBI Taxonomy" id="230361"/>
    <lineage>
        <taxon>Archaea</taxon>
        <taxon>Methanobacteriati</taxon>
        <taxon>Methanobacteriota</taxon>
        <taxon>Methanomada group</taxon>
        <taxon>Methanobacteria</taxon>
        <taxon>Methanobacteriales</taxon>
        <taxon>Methanobacteriaceae</taxon>
        <taxon>Methanobrevibacter</taxon>
    </lineage>
</organism>
<dbReference type="PATRIC" id="fig|230361.4.peg.854"/>
<dbReference type="InterPro" id="IPR011990">
    <property type="entry name" value="TPR-like_helical_dom_sf"/>
</dbReference>
<dbReference type="SUPFAM" id="SSF48452">
    <property type="entry name" value="TPR-like"/>
    <property type="match status" value="1"/>
</dbReference>
<keyword evidence="1" id="KW-0802">TPR repeat</keyword>
<dbReference type="GeneID" id="26735802"/>
<proteinExistence type="predicted"/>
<gene>
    <name evidence="2" type="ORF">sm9_0829</name>
</gene>
<dbReference type="RefSeq" id="WP_058738932.1">
    <property type="nucleotide sequence ID" value="NZ_CP011266.1"/>
</dbReference>
<sequence>MYHKVIEDIKRNLGENKDLNRKYLISQIEIYKTHEYSTEIIKEISRMIWECLTPEEQKEFARIVNEENPIKETLIEAEFYIQNNDYETALEKLDSFFKTHPKLYENDKINEYHSFSNPLEELIFNEFVGCEKKLRFIPEDQPLDDLYYAYGFLLRDASRLDEAESALKKALQINPVSTKIILELCDIYKMRTPTFNKFYFYTMDALKYAYSGYELARIYRNLGFYYYEENNIELTIACYMHSLKFENDPFVVQRIEQLENNYNIILTEEECQELMQDKHIKLGAHPFIIKNLEKLAIEYEQDKLLNQALFFYRLLYSVKKEDKTFNKIKQLDFQTRRNKRKI</sequence>
<dbReference type="Proteomes" id="UP000067738">
    <property type="component" value="Chromosome"/>
</dbReference>
<accession>A0A0U3CJB7</accession>
<dbReference type="PROSITE" id="PS50005">
    <property type="entry name" value="TPR"/>
    <property type="match status" value="1"/>
</dbReference>
<reference evidence="2 3" key="1">
    <citation type="submission" date="2015-04" db="EMBL/GenBank/DDBJ databases">
        <title>The complete genome sequence of the rumen methanogen Methanobrevibacter millerae SM9.</title>
        <authorList>
            <person name="Leahy S.C."/>
            <person name="Kelly W.J."/>
            <person name="Pacheco D.M."/>
            <person name="Li D."/>
            <person name="Altermann E."/>
            <person name="Attwood G.T."/>
        </authorList>
    </citation>
    <scope>NUCLEOTIDE SEQUENCE [LARGE SCALE GENOMIC DNA]</scope>
    <source>
        <strain evidence="2 3">SM9</strain>
    </source>
</reference>